<evidence type="ECO:0000313" key="1">
    <source>
        <dbReference type="EMBL" id="GFM32186.1"/>
    </source>
</evidence>
<accession>A0A7J0BEV4</accession>
<dbReference type="Proteomes" id="UP000503840">
    <property type="component" value="Unassembled WGS sequence"/>
</dbReference>
<proteinExistence type="predicted"/>
<dbReference type="AlphaFoldDB" id="A0A7J0BEV4"/>
<keyword evidence="2" id="KW-1185">Reference proteome</keyword>
<sequence length="77" mass="8596">MNTTRAGHLNALATIRPLKASRILAPPYISVAFARSYHPPCDFFTNHDAIPSVLWYGEVIPERLFIQSGTKPVFSPQ</sequence>
<name>A0A7J0BEV4_9BACT</name>
<dbReference type="RefSeq" id="WP_174403853.1">
    <property type="nucleotide sequence ID" value="NZ_BLVO01000004.1"/>
</dbReference>
<evidence type="ECO:0000313" key="2">
    <source>
        <dbReference type="Proteomes" id="UP000503840"/>
    </source>
</evidence>
<reference evidence="1 2" key="1">
    <citation type="submission" date="2020-05" db="EMBL/GenBank/DDBJ databases">
        <title>Draft genome sequence of Desulfovibrio sp. strain HN2T.</title>
        <authorList>
            <person name="Ueno A."/>
            <person name="Tamazawa S."/>
            <person name="Tamamura S."/>
            <person name="Murakami T."/>
            <person name="Kiyama T."/>
            <person name="Inomata H."/>
            <person name="Amano Y."/>
            <person name="Miyakawa K."/>
            <person name="Tamaki H."/>
            <person name="Naganuma T."/>
            <person name="Kaneko K."/>
        </authorList>
    </citation>
    <scope>NUCLEOTIDE SEQUENCE [LARGE SCALE GENOMIC DNA]</scope>
    <source>
        <strain evidence="1 2">HN2</strain>
    </source>
</reference>
<dbReference type="EMBL" id="BLVO01000004">
    <property type="protein sequence ID" value="GFM32186.1"/>
    <property type="molecule type" value="Genomic_DNA"/>
</dbReference>
<gene>
    <name evidence="1" type="ORF">DSM101010T_05510</name>
</gene>
<comment type="caution">
    <text evidence="1">The sequence shown here is derived from an EMBL/GenBank/DDBJ whole genome shotgun (WGS) entry which is preliminary data.</text>
</comment>
<protein>
    <submittedName>
        <fullName evidence="1">Uncharacterized protein</fullName>
    </submittedName>
</protein>
<organism evidence="1 2">
    <name type="scientific">Desulfovibrio subterraneus</name>
    <dbReference type="NCBI Taxonomy" id="2718620"/>
    <lineage>
        <taxon>Bacteria</taxon>
        <taxon>Pseudomonadati</taxon>
        <taxon>Thermodesulfobacteriota</taxon>
        <taxon>Desulfovibrionia</taxon>
        <taxon>Desulfovibrionales</taxon>
        <taxon>Desulfovibrionaceae</taxon>
        <taxon>Desulfovibrio</taxon>
    </lineage>
</organism>